<evidence type="ECO:0000256" key="1">
    <source>
        <dbReference type="SAM" id="MobiDB-lite"/>
    </source>
</evidence>
<dbReference type="Proteomes" id="UP000246569">
    <property type="component" value="Unassembled WGS sequence"/>
</dbReference>
<dbReference type="AlphaFoldDB" id="A0A317N2X5"/>
<evidence type="ECO:0000313" key="3">
    <source>
        <dbReference type="Proteomes" id="UP000246569"/>
    </source>
</evidence>
<feature type="region of interest" description="Disordered" evidence="1">
    <location>
        <begin position="195"/>
        <end position="226"/>
    </location>
</feature>
<proteinExistence type="predicted"/>
<protein>
    <recommendedName>
        <fullName evidence="4">DUF2076 family protein</fullName>
    </recommendedName>
</protein>
<keyword evidence="3" id="KW-1185">Reference proteome</keyword>
<comment type="caution">
    <text evidence="2">The sequence shown here is derived from an EMBL/GenBank/DDBJ whole genome shotgun (WGS) entry which is preliminary data.</text>
</comment>
<name>A0A317N2X5_9GAMM</name>
<dbReference type="InterPro" id="IPR018648">
    <property type="entry name" value="DUF2076"/>
</dbReference>
<feature type="region of interest" description="Disordered" evidence="1">
    <location>
        <begin position="91"/>
        <end position="110"/>
    </location>
</feature>
<dbReference type="Pfam" id="PF09849">
    <property type="entry name" value="DUF2076"/>
    <property type="match status" value="1"/>
</dbReference>
<sequence>MDVNEKAMIDDLFSRLQQAETKTGPRDAQAEGAIREALAKQPAAPYYMAQAMLVQEHALKQLNERVRQLETEMANRPAGGGGFLSGLFGGGQQQQAMPSRMQPQPGPFQQAPRSSFLGGALQTAAGVAGGMLLGHALMGMFSDVFGDAGSEAVAAAVPEAASDALGGDALAAAVPDMSAADSSFLSGADANPFGSVGSFSDDQQASSGGFFDGGSDFGGDDDDSFV</sequence>
<dbReference type="RefSeq" id="WP_110017156.1">
    <property type="nucleotide sequence ID" value="NZ_QGTJ01000002.1"/>
</dbReference>
<dbReference type="EMBL" id="QGTJ01000002">
    <property type="protein sequence ID" value="PWV64497.1"/>
    <property type="molecule type" value="Genomic_DNA"/>
</dbReference>
<evidence type="ECO:0008006" key="4">
    <source>
        <dbReference type="Google" id="ProtNLM"/>
    </source>
</evidence>
<evidence type="ECO:0000313" key="2">
    <source>
        <dbReference type="EMBL" id="PWV64497.1"/>
    </source>
</evidence>
<accession>A0A317N2X5</accession>
<dbReference type="OrthoDB" id="122910at2"/>
<reference evidence="2 3" key="1">
    <citation type="submission" date="2018-05" db="EMBL/GenBank/DDBJ databases">
        <title>Genomic Encyclopedia of Type Strains, Phase IV (KMG-IV): sequencing the most valuable type-strain genomes for metagenomic binning, comparative biology and taxonomic classification.</title>
        <authorList>
            <person name="Goeker M."/>
        </authorList>
    </citation>
    <scope>NUCLEOTIDE SEQUENCE [LARGE SCALE GENOMIC DNA]</scope>
    <source>
        <strain evidence="2 3">DSM 23606</strain>
    </source>
</reference>
<gene>
    <name evidence="2" type="ORF">C7443_102146</name>
</gene>
<organism evidence="2 3">
    <name type="scientific">Plasticicumulans acidivorans</name>
    <dbReference type="NCBI Taxonomy" id="886464"/>
    <lineage>
        <taxon>Bacteria</taxon>
        <taxon>Pseudomonadati</taxon>
        <taxon>Pseudomonadota</taxon>
        <taxon>Gammaproteobacteria</taxon>
        <taxon>Candidatus Competibacteraceae</taxon>
        <taxon>Plasticicumulans</taxon>
    </lineage>
</organism>